<gene>
    <name evidence="1" type="ORF">E7681_12040</name>
</gene>
<reference evidence="1 2" key="1">
    <citation type="submission" date="2019-04" db="EMBL/GenBank/DDBJ databases">
        <title>Draft genome sequence of Youngimonas vesicularis.</title>
        <authorList>
            <person name="Hameed A."/>
        </authorList>
    </citation>
    <scope>NUCLEOTIDE SEQUENCE [LARGE SCALE GENOMIC DNA]</scope>
    <source>
        <strain evidence="1 2">CC-AMW-E</strain>
    </source>
</reference>
<accession>A0A4S3M7R8</accession>
<dbReference type="EMBL" id="SSMD01000005">
    <property type="protein sequence ID" value="THD73418.1"/>
    <property type="molecule type" value="Genomic_DNA"/>
</dbReference>
<proteinExistence type="predicted"/>
<protein>
    <submittedName>
        <fullName evidence="1">DUF2199 domain-containing protein</fullName>
    </submittedName>
</protein>
<keyword evidence="2" id="KW-1185">Reference proteome</keyword>
<dbReference type="AlphaFoldDB" id="A0A4S3M7R8"/>
<dbReference type="RefSeq" id="WP_136339548.1">
    <property type="nucleotide sequence ID" value="NZ_SSMD01000005.1"/>
</dbReference>
<comment type="caution">
    <text evidence="1">The sequence shown here is derived from an EMBL/GenBank/DDBJ whole genome shotgun (WGS) entry which is preliminary data.</text>
</comment>
<dbReference type="Pfam" id="PF09965">
    <property type="entry name" value="DUF2199"/>
    <property type="match status" value="1"/>
</dbReference>
<evidence type="ECO:0000313" key="2">
    <source>
        <dbReference type="Proteomes" id="UP000306113"/>
    </source>
</evidence>
<organism evidence="1 2">
    <name type="scientific">Thalassobius vesicularis</name>
    <dbReference type="NCBI Taxonomy" id="1294297"/>
    <lineage>
        <taxon>Bacteria</taxon>
        <taxon>Pseudomonadati</taxon>
        <taxon>Pseudomonadota</taxon>
        <taxon>Alphaproteobacteria</taxon>
        <taxon>Rhodobacterales</taxon>
        <taxon>Roseobacteraceae</taxon>
        <taxon>Thalassovita</taxon>
    </lineage>
</organism>
<evidence type="ECO:0000313" key="1">
    <source>
        <dbReference type="EMBL" id="THD73418.1"/>
    </source>
</evidence>
<dbReference type="InterPro" id="IPR018697">
    <property type="entry name" value="DUF2199"/>
</dbReference>
<dbReference type="OrthoDB" id="4404538at2"/>
<name>A0A4S3M7R8_9RHOB</name>
<sequence>MSLLSLDARWRRFNDETRACPCCGRQFSGIYDIGFDHPSDWPHHPRGAEPFVKVGADQLAADLCRAGDARYLKAVISLPVQGADEDVHITPWVRVPDQTFYAYLETWDTPQVALPAPVTVEMANELPNLDATEVTLSFPSHQSRPVITATDGPLAEAQQRGISFDTLLDLYAACGDDIRPHLQRD</sequence>
<dbReference type="Proteomes" id="UP000306113">
    <property type="component" value="Unassembled WGS sequence"/>
</dbReference>